<comment type="caution">
    <text evidence="1">The sequence shown here is derived from an EMBL/GenBank/DDBJ whole genome shotgun (WGS) entry which is preliminary data.</text>
</comment>
<reference evidence="1" key="1">
    <citation type="journal article" date="2015" name="Proc. Natl. Acad. Sci. U.S.A.">
        <title>Networks of energetic and metabolic interactions define dynamics in microbial communities.</title>
        <authorList>
            <person name="Embree M."/>
            <person name="Liu J.K."/>
            <person name="Al-Bassam M.M."/>
            <person name="Zengler K."/>
        </authorList>
    </citation>
    <scope>NUCLEOTIDE SEQUENCE</scope>
</reference>
<name>A0A0W8F123_9ZZZZ</name>
<sequence>MYKERPMNRYIISSGSTADDLEPVGLALHEMLNRLPITARSREHPGIRIEAGSMVDRAYSGPVLEQVISENKVLKVTPKSGAYKGVPVVVSPIRDSTGGAIGAIGVVDITGIFDLATLMEHQSAILQQVCGKDPCPLPEEQSAAKR</sequence>
<evidence type="ECO:0000313" key="1">
    <source>
        <dbReference type="EMBL" id="KUG14559.1"/>
    </source>
</evidence>
<protein>
    <recommendedName>
        <fullName evidence="2">DUF2111 domain-containing protein</fullName>
    </recommendedName>
</protein>
<proteinExistence type="predicted"/>
<evidence type="ECO:0008006" key="2">
    <source>
        <dbReference type="Google" id="ProtNLM"/>
    </source>
</evidence>
<dbReference type="AlphaFoldDB" id="A0A0W8F123"/>
<gene>
    <name evidence="1" type="ORF">ASZ90_015781</name>
</gene>
<organism evidence="1">
    <name type="scientific">hydrocarbon metagenome</name>
    <dbReference type="NCBI Taxonomy" id="938273"/>
    <lineage>
        <taxon>unclassified sequences</taxon>
        <taxon>metagenomes</taxon>
        <taxon>ecological metagenomes</taxon>
    </lineage>
</organism>
<dbReference type="EMBL" id="LNQE01001642">
    <property type="protein sequence ID" value="KUG14559.1"/>
    <property type="molecule type" value="Genomic_DNA"/>
</dbReference>
<dbReference type="PIRSF" id="PIRSF006557">
    <property type="entry name" value="UCP006557_sign"/>
    <property type="match status" value="1"/>
</dbReference>
<accession>A0A0W8F123</accession>
<dbReference type="Pfam" id="PF09884">
    <property type="entry name" value="DUF2111"/>
    <property type="match status" value="1"/>
</dbReference>
<dbReference type="InterPro" id="IPR012029">
    <property type="entry name" value="UCP006557"/>
</dbReference>